<gene>
    <name evidence="2" type="ORF">BaRGS_00020927</name>
</gene>
<dbReference type="AlphaFoldDB" id="A0ABD0KLL5"/>
<dbReference type="Proteomes" id="UP001519460">
    <property type="component" value="Unassembled WGS sequence"/>
</dbReference>
<sequence>MTGHKDFRRITIVRLKQWLQRIPEKNSGLSPPGNPGKSQQNGSRTGYREPGTITYNRMSTRMTTELSEGRPRRTLCRRMSSVCAGVGITPCLL</sequence>
<evidence type="ECO:0000256" key="1">
    <source>
        <dbReference type="SAM" id="MobiDB-lite"/>
    </source>
</evidence>
<evidence type="ECO:0000313" key="2">
    <source>
        <dbReference type="EMBL" id="KAK7487880.1"/>
    </source>
</evidence>
<name>A0ABD0KLL5_9CAEN</name>
<dbReference type="EMBL" id="JACVVK020000158">
    <property type="protein sequence ID" value="KAK7487880.1"/>
    <property type="molecule type" value="Genomic_DNA"/>
</dbReference>
<keyword evidence="3" id="KW-1185">Reference proteome</keyword>
<reference evidence="2 3" key="1">
    <citation type="journal article" date="2023" name="Sci. Data">
        <title>Genome assembly of the Korean intertidal mud-creeper Batillaria attramentaria.</title>
        <authorList>
            <person name="Patra A.K."/>
            <person name="Ho P.T."/>
            <person name="Jun S."/>
            <person name="Lee S.J."/>
            <person name="Kim Y."/>
            <person name="Won Y.J."/>
        </authorList>
    </citation>
    <scope>NUCLEOTIDE SEQUENCE [LARGE SCALE GENOMIC DNA]</scope>
    <source>
        <strain evidence="2">Wonlab-2016</strain>
    </source>
</reference>
<protein>
    <submittedName>
        <fullName evidence="2">Uncharacterized protein</fullName>
    </submittedName>
</protein>
<evidence type="ECO:0000313" key="3">
    <source>
        <dbReference type="Proteomes" id="UP001519460"/>
    </source>
</evidence>
<comment type="caution">
    <text evidence="2">The sequence shown here is derived from an EMBL/GenBank/DDBJ whole genome shotgun (WGS) entry which is preliminary data.</text>
</comment>
<feature type="region of interest" description="Disordered" evidence="1">
    <location>
        <begin position="23"/>
        <end position="53"/>
    </location>
</feature>
<accession>A0ABD0KLL5</accession>
<organism evidence="2 3">
    <name type="scientific">Batillaria attramentaria</name>
    <dbReference type="NCBI Taxonomy" id="370345"/>
    <lineage>
        <taxon>Eukaryota</taxon>
        <taxon>Metazoa</taxon>
        <taxon>Spiralia</taxon>
        <taxon>Lophotrochozoa</taxon>
        <taxon>Mollusca</taxon>
        <taxon>Gastropoda</taxon>
        <taxon>Caenogastropoda</taxon>
        <taxon>Sorbeoconcha</taxon>
        <taxon>Cerithioidea</taxon>
        <taxon>Batillariidae</taxon>
        <taxon>Batillaria</taxon>
    </lineage>
</organism>
<proteinExistence type="predicted"/>